<dbReference type="Proteomes" id="UP000231134">
    <property type="component" value="Unassembled WGS sequence"/>
</dbReference>
<dbReference type="RefSeq" id="WP_100426495.1">
    <property type="nucleotide sequence ID" value="NZ_JAQXKX010000061.1"/>
</dbReference>
<sequence length="121" mass="13621">MKKLFWIGALAALATLSSCSKEKPVFTGHWQGEDDMIFEVFQTKAGENNYTIRNINGDLFASIEGDSVLTGKNSLDMPFYMRVKGDSAFYQFGTIISKYKRINASTYESIYKKLQPAVPNN</sequence>
<keyword evidence="1" id="KW-0732">Signal</keyword>
<evidence type="ECO:0000256" key="1">
    <source>
        <dbReference type="SAM" id="SignalP"/>
    </source>
</evidence>
<reference evidence="2 3" key="1">
    <citation type="submission" date="2017-11" db="EMBL/GenBank/DDBJ databases">
        <title>Animal gut microbial communities from fecal samples from Wisconsin, USA.</title>
        <authorList>
            <person name="Neumann A."/>
        </authorList>
    </citation>
    <scope>NUCLEOTIDE SEQUENCE [LARGE SCALE GENOMIC DNA]</scope>
    <source>
        <strain evidence="2 3">UWS3</strain>
    </source>
</reference>
<evidence type="ECO:0000313" key="2">
    <source>
        <dbReference type="EMBL" id="PJJ42649.1"/>
    </source>
</evidence>
<proteinExistence type="predicted"/>
<dbReference type="PROSITE" id="PS51257">
    <property type="entry name" value="PROKAR_LIPOPROTEIN"/>
    <property type="match status" value="1"/>
</dbReference>
<dbReference type="OrthoDB" id="9810729at2"/>
<dbReference type="AlphaFoldDB" id="A0A2M9AAB5"/>
<name>A0A2M9AAB5_9BACT</name>
<comment type="caution">
    <text evidence="2">The sequence shown here is derived from an EMBL/GenBank/DDBJ whole genome shotgun (WGS) entry which is preliminary data.</text>
</comment>
<accession>A0A2M9AAB5</accession>
<gene>
    <name evidence="2" type="ORF">BGX16_2689</name>
</gene>
<keyword evidence="3" id="KW-1185">Reference proteome</keyword>
<protein>
    <recommendedName>
        <fullName evidence="4">Lipoprotein</fullName>
    </recommendedName>
</protein>
<evidence type="ECO:0008006" key="4">
    <source>
        <dbReference type="Google" id="ProtNLM"/>
    </source>
</evidence>
<feature type="chain" id="PRO_5014741003" description="Lipoprotein" evidence="1">
    <location>
        <begin position="21"/>
        <end position="121"/>
    </location>
</feature>
<feature type="signal peptide" evidence="1">
    <location>
        <begin position="1"/>
        <end position="20"/>
    </location>
</feature>
<dbReference type="EMBL" id="PGEX01000001">
    <property type="protein sequence ID" value="PJJ42649.1"/>
    <property type="molecule type" value="Genomic_DNA"/>
</dbReference>
<organism evidence="2 3">
    <name type="scientific">Hallerella succinigenes</name>
    <dbReference type="NCBI Taxonomy" id="1896222"/>
    <lineage>
        <taxon>Bacteria</taxon>
        <taxon>Pseudomonadati</taxon>
        <taxon>Fibrobacterota</taxon>
        <taxon>Fibrobacteria</taxon>
        <taxon>Fibrobacterales</taxon>
        <taxon>Fibrobacteraceae</taxon>
        <taxon>Hallerella</taxon>
    </lineage>
</organism>
<evidence type="ECO:0000313" key="3">
    <source>
        <dbReference type="Proteomes" id="UP000231134"/>
    </source>
</evidence>